<evidence type="ECO:0000256" key="7">
    <source>
        <dbReference type="PROSITE-ProRule" id="PRU01016"/>
    </source>
</evidence>
<dbReference type="SUPFAM" id="SSF53335">
    <property type="entry name" value="S-adenosyl-L-methionine-dependent methyltransferases"/>
    <property type="match status" value="2"/>
</dbReference>
<sequence>MPDITYGSVCSGIEAATQAWHPLGMRAAWFAEIEPFPSAVLAHHYPDVPNHGDMTKLSALVLAGKIPAPDVLVGGTPCQAFSVAGMREGLTDPRGALTIKYVELADAVDYVRAGQRKPASVIVWENVPGVLSDKGNAFGCFLGALAGEDCELQPPGKKWQDAGCVYGPKRTIAWRVLDAQYFGLAQRRRRVFVVASARDGFDPTEVLFEREGVRRDTAPRRGQGQDVTGTAPFGPALQCGEGCEYVFPEQLGAYGCPSCEGDFGPAVSMFGGIPAFGAGRMSGSIEKSGTLTHHEGRNDLDSETFFVQPDVIGAFTSNAYSGGSGGRPEGAAAGHFIAVAGALRSTDGGADVDHAQAGHLIAGTLNANGKAAGSATNQDAESGLLVVHGTQDPGFSDKLAFALGRNNGQENAVLAFSCKDHGADAGVIAPTLRAMNHSGSHANAGGQVAVCITGEITHTLKAEGFDGSEDGTGRGQPIVAAFAENSRAELRYEDGDGGITGALSGGGGKAGQGMPSAQVGSSVRRLIPRECERLQGMADDYTLIPWRGKPAEECPDGPRYKAIGNSKAVTVVRWIGRRLLQQL</sequence>
<dbReference type="EMBL" id="CP011507">
    <property type="protein sequence ID" value="AKS09018.1"/>
    <property type="molecule type" value="Genomic_DNA"/>
</dbReference>
<protein>
    <recommendedName>
        <fullName evidence="1">DNA (cytosine-5-)-methyltransferase</fullName>
        <ecNumber evidence="1">2.1.1.37</ecNumber>
    </recommendedName>
</protein>
<evidence type="ECO:0000256" key="2">
    <source>
        <dbReference type="ARBA" id="ARBA00022603"/>
    </source>
</evidence>
<dbReference type="Gene3D" id="3.40.50.150">
    <property type="entry name" value="Vaccinia Virus protein VP39"/>
    <property type="match status" value="1"/>
</dbReference>
<organism evidence="8 9">
    <name type="scientific">Pseudomonas trivialis</name>
    <dbReference type="NCBI Taxonomy" id="200450"/>
    <lineage>
        <taxon>Bacteria</taxon>
        <taxon>Pseudomonadati</taxon>
        <taxon>Pseudomonadota</taxon>
        <taxon>Gammaproteobacteria</taxon>
        <taxon>Pseudomonadales</taxon>
        <taxon>Pseudomonadaceae</taxon>
        <taxon>Pseudomonas</taxon>
    </lineage>
</organism>
<keyword evidence="4 7" id="KW-0949">S-adenosyl-L-methionine</keyword>
<dbReference type="GO" id="GO:0003886">
    <property type="term" value="F:DNA (cytosine-5-)-methyltransferase activity"/>
    <property type="evidence" value="ECO:0007669"/>
    <property type="project" value="UniProtKB-EC"/>
</dbReference>
<evidence type="ECO:0000256" key="1">
    <source>
        <dbReference type="ARBA" id="ARBA00011975"/>
    </source>
</evidence>
<dbReference type="PROSITE" id="PS00094">
    <property type="entry name" value="C5_MTASE_1"/>
    <property type="match status" value="1"/>
</dbReference>
<dbReference type="KEGG" id="ptv:AA957_23815"/>
<evidence type="ECO:0000256" key="6">
    <source>
        <dbReference type="ARBA" id="ARBA00047422"/>
    </source>
</evidence>
<accession>A0A0H5AFW2</accession>
<reference evidence="8 9" key="1">
    <citation type="journal article" date="2015" name="Genome Announc.">
        <title>Complete Genome Sequence of the Rhizobacterium Pseudomonas trivialis Strain IHBB745 with Multiple Plant Growth-Promoting Activities and Tolerance to Desiccation and Alkalinity.</title>
        <authorList>
            <person name="Gulati A."/>
            <person name="Swarnkar M.K."/>
            <person name="Vyas P."/>
            <person name="Rahi P."/>
            <person name="Thakur R."/>
            <person name="Thakur N."/>
            <person name="Singh A.K."/>
        </authorList>
    </citation>
    <scope>NUCLEOTIDE SEQUENCE [LARGE SCALE GENOMIC DNA]</scope>
    <source>
        <strain evidence="9">745</strain>
    </source>
</reference>
<evidence type="ECO:0000256" key="5">
    <source>
        <dbReference type="ARBA" id="ARBA00022747"/>
    </source>
</evidence>
<proteinExistence type="inferred from homology"/>
<dbReference type="Pfam" id="PF00145">
    <property type="entry name" value="DNA_methylase"/>
    <property type="match status" value="2"/>
</dbReference>
<dbReference type="InterPro" id="IPR050390">
    <property type="entry name" value="C5-Methyltransferase"/>
</dbReference>
<keyword evidence="3 7" id="KW-0808">Transferase</keyword>
<dbReference type="Proteomes" id="UP000036608">
    <property type="component" value="Chromosome"/>
</dbReference>
<evidence type="ECO:0000256" key="3">
    <source>
        <dbReference type="ARBA" id="ARBA00022679"/>
    </source>
</evidence>
<dbReference type="GO" id="GO:0009307">
    <property type="term" value="P:DNA restriction-modification system"/>
    <property type="evidence" value="ECO:0007669"/>
    <property type="project" value="UniProtKB-KW"/>
</dbReference>
<dbReference type="REBASE" id="115961">
    <property type="entry name" value="M.Ptr745ORF23815P"/>
</dbReference>
<reference evidence="9" key="2">
    <citation type="submission" date="2015-05" db="EMBL/GenBank/DDBJ databases">
        <authorList>
            <person name="Swarnkar M.K."/>
            <person name="Vyas P."/>
            <person name="Rahi P."/>
            <person name="Thakur R."/>
            <person name="Thakur N."/>
            <person name="Singh A.K."/>
            <person name="Gulati A."/>
        </authorList>
    </citation>
    <scope>NUCLEOTIDE SEQUENCE [LARGE SCALE GENOMIC DNA]</scope>
    <source>
        <strain evidence="9">745</strain>
    </source>
</reference>
<gene>
    <name evidence="8" type="ORF">AA957_23815</name>
</gene>
<evidence type="ECO:0000313" key="8">
    <source>
        <dbReference type="EMBL" id="AKS09018.1"/>
    </source>
</evidence>
<evidence type="ECO:0000313" key="9">
    <source>
        <dbReference type="Proteomes" id="UP000036608"/>
    </source>
</evidence>
<keyword evidence="2 7" id="KW-0489">Methyltransferase</keyword>
<dbReference type="Gene3D" id="3.90.120.10">
    <property type="entry name" value="DNA Methylase, subunit A, domain 2"/>
    <property type="match status" value="1"/>
</dbReference>
<dbReference type="PATRIC" id="fig|200450.3.peg.4893"/>
<keyword evidence="5" id="KW-0680">Restriction system</keyword>
<dbReference type="GO" id="GO:0032259">
    <property type="term" value="P:methylation"/>
    <property type="evidence" value="ECO:0007669"/>
    <property type="project" value="UniProtKB-KW"/>
</dbReference>
<dbReference type="EC" id="2.1.1.37" evidence="1"/>
<dbReference type="PANTHER" id="PTHR10629:SF52">
    <property type="entry name" value="DNA (CYTOSINE-5)-METHYLTRANSFERASE 1"/>
    <property type="match status" value="1"/>
</dbReference>
<evidence type="ECO:0000256" key="4">
    <source>
        <dbReference type="ARBA" id="ARBA00022691"/>
    </source>
</evidence>
<comment type="similarity">
    <text evidence="7">Belongs to the class I-like SAM-binding methyltransferase superfamily. C5-methyltransferase family.</text>
</comment>
<dbReference type="InterPro" id="IPR029063">
    <property type="entry name" value="SAM-dependent_MTases_sf"/>
</dbReference>
<dbReference type="InterPro" id="IPR001525">
    <property type="entry name" value="C5_MeTfrase"/>
</dbReference>
<dbReference type="GO" id="GO:0003677">
    <property type="term" value="F:DNA binding"/>
    <property type="evidence" value="ECO:0007669"/>
    <property type="project" value="TreeGrafter"/>
</dbReference>
<name>A0A0H5AFW2_9PSED</name>
<dbReference type="PANTHER" id="PTHR10629">
    <property type="entry name" value="CYTOSINE-SPECIFIC METHYLTRANSFERASE"/>
    <property type="match status" value="1"/>
</dbReference>
<dbReference type="AlphaFoldDB" id="A0A0H5AFW2"/>
<comment type="catalytic activity">
    <reaction evidence="6">
        <text>a 2'-deoxycytidine in DNA + S-adenosyl-L-methionine = a 5-methyl-2'-deoxycytidine in DNA + S-adenosyl-L-homocysteine + H(+)</text>
        <dbReference type="Rhea" id="RHEA:13681"/>
        <dbReference type="Rhea" id="RHEA-COMP:11369"/>
        <dbReference type="Rhea" id="RHEA-COMP:11370"/>
        <dbReference type="ChEBI" id="CHEBI:15378"/>
        <dbReference type="ChEBI" id="CHEBI:57856"/>
        <dbReference type="ChEBI" id="CHEBI:59789"/>
        <dbReference type="ChEBI" id="CHEBI:85452"/>
        <dbReference type="ChEBI" id="CHEBI:85454"/>
        <dbReference type="EC" id="2.1.1.37"/>
    </reaction>
</comment>
<dbReference type="PROSITE" id="PS51679">
    <property type="entry name" value="SAM_MT_C5"/>
    <property type="match status" value="1"/>
</dbReference>
<dbReference type="RefSeq" id="WP_049712347.1">
    <property type="nucleotide sequence ID" value="NZ_CP011507.1"/>
</dbReference>
<feature type="active site" evidence="7">
    <location>
        <position position="78"/>
    </location>
</feature>
<dbReference type="InterPro" id="IPR018117">
    <property type="entry name" value="C5_DNA_meth_AS"/>
</dbReference>
<dbReference type="GO" id="GO:0044027">
    <property type="term" value="P:negative regulation of gene expression via chromosomal CpG island methylation"/>
    <property type="evidence" value="ECO:0007669"/>
    <property type="project" value="TreeGrafter"/>
</dbReference>
<dbReference type="OrthoDB" id="9813719at2"/>